<name>A0AAV9A8Z5_ACOGR</name>
<accession>A0AAV9A8Z5</accession>
<organism evidence="2 3">
    <name type="scientific">Acorus gramineus</name>
    <name type="common">Dwarf sweet flag</name>
    <dbReference type="NCBI Taxonomy" id="55184"/>
    <lineage>
        <taxon>Eukaryota</taxon>
        <taxon>Viridiplantae</taxon>
        <taxon>Streptophyta</taxon>
        <taxon>Embryophyta</taxon>
        <taxon>Tracheophyta</taxon>
        <taxon>Spermatophyta</taxon>
        <taxon>Magnoliopsida</taxon>
        <taxon>Liliopsida</taxon>
        <taxon>Acoraceae</taxon>
        <taxon>Acorus</taxon>
    </lineage>
</organism>
<dbReference type="GO" id="GO:0009733">
    <property type="term" value="P:response to auxin"/>
    <property type="evidence" value="ECO:0007669"/>
    <property type="project" value="InterPro"/>
</dbReference>
<dbReference type="AlphaFoldDB" id="A0AAV9A8Z5"/>
<dbReference type="Proteomes" id="UP001179952">
    <property type="component" value="Unassembled WGS sequence"/>
</dbReference>
<evidence type="ECO:0000313" key="2">
    <source>
        <dbReference type="EMBL" id="KAK1260643.1"/>
    </source>
</evidence>
<reference evidence="2" key="1">
    <citation type="journal article" date="2023" name="Nat. Commun.">
        <title>Diploid and tetraploid genomes of Acorus and the evolution of monocots.</title>
        <authorList>
            <person name="Ma L."/>
            <person name="Liu K.W."/>
            <person name="Li Z."/>
            <person name="Hsiao Y.Y."/>
            <person name="Qi Y."/>
            <person name="Fu T."/>
            <person name="Tang G.D."/>
            <person name="Zhang D."/>
            <person name="Sun W.H."/>
            <person name="Liu D.K."/>
            <person name="Li Y."/>
            <person name="Chen G.Z."/>
            <person name="Liu X.D."/>
            <person name="Liao X.Y."/>
            <person name="Jiang Y.T."/>
            <person name="Yu X."/>
            <person name="Hao Y."/>
            <person name="Huang J."/>
            <person name="Zhao X.W."/>
            <person name="Ke S."/>
            <person name="Chen Y.Y."/>
            <person name="Wu W.L."/>
            <person name="Hsu J.L."/>
            <person name="Lin Y.F."/>
            <person name="Huang M.D."/>
            <person name="Li C.Y."/>
            <person name="Huang L."/>
            <person name="Wang Z.W."/>
            <person name="Zhao X."/>
            <person name="Zhong W.Y."/>
            <person name="Peng D.H."/>
            <person name="Ahmad S."/>
            <person name="Lan S."/>
            <person name="Zhang J.S."/>
            <person name="Tsai W.C."/>
            <person name="Van de Peer Y."/>
            <person name="Liu Z.J."/>
        </authorList>
    </citation>
    <scope>NUCLEOTIDE SEQUENCE</scope>
    <source>
        <strain evidence="2">SCP</strain>
    </source>
</reference>
<evidence type="ECO:0000313" key="3">
    <source>
        <dbReference type="Proteomes" id="UP001179952"/>
    </source>
</evidence>
<sequence>MFVSHHICGTFIVKIQSIIHMAKSIKMHVRRSSIVGLMKRALRKASKQMEVPEDVKDGQFAVVAVSGDDGPKRFVVSLRCLSHPTFLRWLEKAEEEFGFSQEGPLTIPCQSSELEKVLGEL</sequence>
<dbReference type="PANTHER" id="PTHR31374">
    <property type="entry name" value="AUXIN-INDUCED PROTEIN-LIKE-RELATED"/>
    <property type="match status" value="1"/>
</dbReference>
<dbReference type="EMBL" id="JAUJYN010000011">
    <property type="protein sequence ID" value="KAK1260643.1"/>
    <property type="molecule type" value="Genomic_DNA"/>
</dbReference>
<dbReference type="InterPro" id="IPR003676">
    <property type="entry name" value="SAUR_fam"/>
</dbReference>
<gene>
    <name evidence="2" type="ORF">QJS04_geneDACA002125</name>
</gene>
<comment type="similarity">
    <text evidence="1">Belongs to the ARG7 family.</text>
</comment>
<protein>
    <submittedName>
        <fullName evidence="2">Uncharacterized protein</fullName>
    </submittedName>
</protein>
<reference evidence="2" key="2">
    <citation type="submission" date="2023-06" db="EMBL/GenBank/DDBJ databases">
        <authorList>
            <person name="Ma L."/>
            <person name="Liu K.-W."/>
            <person name="Li Z."/>
            <person name="Hsiao Y.-Y."/>
            <person name="Qi Y."/>
            <person name="Fu T."/>
            <person name="Tang G."/>
            <person name="Zhang D."/>
            <person name="Sun W.-H."/>
            <person name="Liu D.-K."/>
            <person name="Li Y."/>
            <person name="Chen G.-Z."/>
            <person name="Liu X.-D."/>
            <person name="Liao X.-Y."/>
            <person name="Jiang Y.-T."/>
            <person name="Yu X."/>
            <person name="Hao Y."/>
            <person name="Huang J."/>
            <person name="Zhao X.-W."/>
            <person name="Ke S."/>
            <person name="Chen Y.-Y."/>
            <person name="Wu W.-L."/>
            <person name="Hsu J.-L."/>
            <person name="Lin Y.-F."/>
            <person name="Huang M.-D."/>
            <person name="Li C.-Y."/>
            <person name="Huang L."/>
            <person name="Wang Z.-W."/>
            <person name="Zhao X."/>
            <person name="Zhong W.-Y."/>
            <person name="Peng D.-H."/>
            <person name="Ahmad S."/>
            <person name="Lan S."/>
            <person name="Zhang J.-S."/>
            <person name="Tsai W.-C."/>
            <person name="Van De Peer Y."/>
            <person name="Liu Z.-J."/>
        </authorList>
    </citation>
    <scope>NUCLEOTIDE SEQUENCE</scope>
    <source>
        <strain evidence="2">SCP</strain>
        <tissue evidence="2">Leaves</tissue>
    </source>
</reference>
<proteinExistence type="inferred from homology"/>
<dbReference type="Pfam" id="PF02519">
    <property type="entry name" value="Auxin_inducible"/>
    <property type="match status" value="1"/>
</dbReference>
<keyword evidence="3" id="KW-1185">Reference proteome</keyword>
<dbReference type="PANTHER" id="PTHR31374:SF16">
    <property type="entry name" value="AUXIN-RESPONSIVE FAMILY PROTEIN"/>
    <property type="match status" value="1"/>
</dbReference>
<evidence type="ECO:0000256" key="1">
    <source>
        <dbReference type="ARBA" id="ARBA00006974"/>
    </source>
</evidence>
<comment type="caution">
    <text evidence="2">The sequence shown here is derived from an EMBL/GenBank/DDBJ whole genome shotgun (WGS) entry which is preliminary data.</text>
</comment>